<accession>A0A1W6SSK5</accession>
<reference evidence="1 2" key="1">
    <citation type="journal article" date="2015" name="Int. J. Syst. Evol. Microbiol.">
        <title>Nitrosospira lacus sp. nov., a psychrotolerant, ammonia-oxidizing bacterium from sandy lake sediment.</title>
        <authorList>
            <person name="Urakawa H."/>
            <person name="Garcia J.C."/>
            <person name="Nielsen J.L."/>
            <person name="Le V.Q."/>
            <person name="Kozlowski J.A."/>
            <person name="Stein L.Y."/>
            <person name="Lim C.K."/>
            <person name="Pommerening-Roser A."/>
            <person name="Martens-Habbena W."/>
            <person name="Stahl D.A."/>
            <person name="Klotz M.G."/>
        </authorList>
    </citation>
    <scope>NUCLEOTIDE SEQUENCE [LARGE SCALE GENOMIC DNA]</scope>
    <source>
        <strain evidence="1 2">APG3</strain>
    </source>
</reference>
<name>A0A1W6SSK5_9PROT</name>
<evidence type="ECO:0000313" key="1">
    <source>
        <dbReference type="EMBL" id="ARO88800.1"/>
    </source>
</evidence>
<organism evidence="1 2">
    <name type="scientific">Nitrosospira lacus</name>
    <dbReference type="NCBI Taxonomy" id="1288494"/>
    <lineage>
        <taxon>Bacteria</taxon>
        <taxon>Pseudomonadati</taxon>
        <taxon>Pseudomonadota</taxon>
        <taxon>Betaproteobacteria</taxon>
        <taxon>Nitrosomonadales</taxon>
        <taxon>Nitrosomonadaceae</taxon>
        <taxon>Nitrosospira</taxon>
    </lineage>
</organism>
<dbReference type="AlphaFoldDB" id="A0A1W6SSK5"/>
<protein>
    <submittedName>
        <fullName evidence="1">Uncharacterized protein</fullName>
    </submittedName>
</protein>
<proteinExistence type="predicted"/>
<evidence type="ECO:0000313" key="2">
    <source>
        <dbReference type="Proteomes" id="UP000012179"/>
    </source>
</evidence>
<sequence>MMTKVLLVFPYSGFDKGTPREGIFWELVNKAKARDVSRRPLVILNRDTEIRGKVIALRINAVFHARGLARLYCWTSL</sequence>
<gene>
    <name evidence="1" type="ORF">EBAPG3_014050</name>
</gene>
<keyword evidence="2" id="KW-1185">Reference proteome</keyword>
<dbReference type="Proteomes" id="UP000012179">
    <property type="component" value="Chromosome"/>
</dbReference>
<dbReference type="KEGG" id="nlc:EBAPG3_014050"/>
<dbReference type="EMBL" id="CP021106">
    <property type="protein sequence ID" value="ARO88800.1"/>
    <property type="molecule type" value="Genomic_DNA"/>
</dbReference>